<proteinExistence type="predicted"/>
<dbReference type="Proteomes" id="UP000443153">
    <property type="component" value="Unassembled WGS sequence"/>
</dbReference>
<evidence type="ECO:0000313" key="2">
    <source>
        <dbReference type="Proteomes" id="UP000443153"/>
    </source>
</evidence>
<reference evidence="1 2" key="1">
    <citation type="submission" date="2019-11" db="EMBL/GenBank/DDBJ databases">
        <title>Maribacter lutea sp. nov., a marine bacterium isolated from intertidal sand.</title>
        <authorList>
            <person name="Liu A."/>
        </authorList>
    </citation>
    <scope>NUCLEOTIDE SEQUENCE [LARGE SCALE GENOMIC DNA]</scope>
    <source>
        <strain evidence="1 2">RZ05</strain>
    </source>
</reference>
<sequence>MKITFKFIQTYFKKTAVLFGALIAFSGCESTQLEILNDPNALTPEQADIDLFLNNIQLGTVYFFESDNTDNFNGVSEMGAKVSRLLAMTAGNQYVNAYVPESMNEVWEDAYSDVLIDVHTMIPLAEEQELWTHIAYAQILEAYVTMTLVDFFGDVPYFTALQGAENLNPAVDSGAEIYAAVEELLNTAIVNLNKTELASPANDIFYDGDESKWIKLANTLKLKLYIQTRLVDSSVSSKINALIAEGNLIESSEDDFFFQYSSVDANPDSRHPIFTDNFDAGKTDYQSNWFMNFLYLDKSVPDPRIRYYFYRQELDFSEADNQTKECVNESAPSHFDTSDVFCTVADGYWGRDHGDDDGIPPDDAFVTLHGVYPVGGPFDDNSGDPALNRTFGLQGAGISPIMMSSYVDFMLAESALTLGTTGDARVYLETGIRESIDKVMNFGESLASASPIFMPTQDNIDTFVDEVLAEFDGADNEGKLEVIVEQYFTALFGNGVEAYNTYRRTGFPDMQPTVLPNPGIFMRTFPYPANLVDQNSSVSQKPISVQVFWDNNPGDFID</sequence>
<dbReference type="Pfam" id="PF12771">
    <property type="entry name" value="SusD-like_2"/>
    <property type="match status" value="1"/>
</dbReference>
<comment type="caution">
    <text evidence="1">The sequence shown here is derived from an EMBL/GenBank/DDBJ whole genome shotgun (WGS) entry which is preliminary data.</text>
</comment>
<dbReference type="Gene3D" id="1.25.40.390">
    <property type="match status" value="2"/>
</dbReference>
<accession>A0A6I2MJB2</accession>
<dbReference type="InterPro" id="IPR011990">
    <property type="entry name" value="TPR-like_helical_dom_sf"/>
</dbReference>
<keyword evidence="2" id="KW-1185">Reference proteome</keyword>
<dbReference type="SUPFAM" id="SSF48452">
    <property type="entry name" value="TPR-like"/>
    <property type="match status" value="1"/>
</dbReference>
<dbReference type="InterPro" id="IPR041662">
    <property type="entry name" value="SusD-like_2"/>
</dbReference>
<dbReference type="AlphaFoldDB" id="A0A6I2MJB2"/>
<dbReference type="EMBL" id="WKJH01000002">
    <property type="protein sequence ID" value="MRX63252.1"/>
    <property type="molecule type" value="Genomic_DNA"/>
</dbReference>
<protein>
    <submittedName>
        <fullName evidence="1">SusD/RagB family nutrient-binding outer membrane lipoprotein</fullName>
    </submittedName>
</protein>
<name>A0A6I2MJB2_9FLAO</name>
<gene>
    <name evidence="1" type="ORF">GJ691_03620</name>
</gene>
<organism evidence="1 2">
    <name type="scientific">Maribacter luteus</name>
    <dbReference type="NCBI Taxonomy" id="2594478"/>
    <lineage>
        <taxon>Bacteria</taxon>
        <taxon>Pseudomonadati</taxon>
        <taxon>Bacteroidota</taxon>
        <taxon>Flavobacteriia</taxon>
        <taxon>Flavobacteriales</taxon>
        <taxon>Flavobacteriaceae</taxon>
        <taxon>Maribacter</taxon>
    </lineage>
</organism>
<evidence type="ECO:0000313" key="1">
    <source>
        <dbReference type="EMBL" id="MRX63252.1"/>
    </source>
</evidence>
<dbReference type="OrthoDB" id="725917at2"/>
<dbReference type="PROSITE" id="PS51257">
    <property type="entry name" value="PROKAR_LIPOPROTEIN"/>
    <property type="match status" value="1"/>
</dbReference>
<dbReference type="RefSeq" id="WP_154363874.1">
    <property type="nucleotide sequence ID" value="NZ_WKJH01000002.1"/>
</dbReference>
<keyword evidence="1" id="KW-0449">Lipoprotein</keyword>